<keyword evidence="1 4" id="KW-0808">Transferase</keyword>
<dbReference type="Gene3D" id="3.40.250.10">
    <property type="entry name" value="Rhodanese-like domain"/>
    <property type="match status" value="2"/>
</dbReference>
<dbReference type="Pfam" id="PF00581">
    <property type="entry name" value="Rhodanese"/>
    <property type="match status" value="2"/>
</dbReference>
<gene>
    <name evidence="4" type="ORF">DPV69_13555</name>
</gene>
<dbReference type="PANTHER" id="PTHR11364">
    <property type="entry name" value="THIOSULFATE SULFERTANSFERASE"/>
    <property type="match status" value="1"/>
</dbReference>
<dbReference type="SMART" id="SM00450">
    <property type="entry name" value="RHOD"/>
    <property type="match status" value="2"/>
</dbReference>
<evidence type="ECO:0000256" key="2">
    <source>
        <dbReference type="ARBA" id="ARBA00022737"/>
    </source>
</evidence>
<dbReference type="GO" id="GO:0004792">
    <property type="term" value="F:thiosulfate-cyanide sulfurtransferase activity"/>
    <property type="evidence" value="ECO:0007669"/>
    <property type="project" value="TreeGrafter"/>
</dbReference>
<dbReference type="InterPro" id="IPR001763">
    <property type="entry name" value="Rhodanese-like_dom"/>
</dbReference>
<feature type="domain" description="Rhodanese" evidence="3">
    <location>
        <begin position="16"/>
        <end position="134"/>
    </location>
</feature>
<dbReference type="InterPro" id="IPR045078">
    <property type="entry name" value="TST/MPST-like"/>
</dbReference>
<accession>A0A3S3R5X6</accession>
<dbReference type="InterPro" id="IPR036873">
    <property type="entry name" value="Rhodanese-like_dom_sf"/>
</dbReference>
<evidence type="ECO:0000313" key="4">
    <source>
        <dbReference type="EMBL" id="RWU06548.1"/>
    </source>
</evidence>
<dbReference type="EMBL" id="SAYW01000004">
    <property type="protein sequence ID" value="RWU06548.1"/>
    <property type="molecule type" value="Genomic_DNA"/>
</dbReference>
<dbReference type="CDD" id="cd01448">
    <property type="entry name" value="TST_Repeat_1"/>
    <property type="match status" value="1"/>
</dbReference>
<sequence length="280" mass="31605">MSPIIDVDELKLLVHESTDVVIVEVSNEKNAKENYLQQHLDSAIFLDLNKDLADIKTDLALGGRHPLPQIANFLDFLSGIGISPNSHVIIYDYKNGANAAARFWWMMKSVGHKNVQVLNGGFQEAERRNYPINNHVPVPKKAAYHTSVTDWQLPVVDLEEVDLASKSKKHLIIDVREKPRYNGEFEPIDLIAGHIPNAVNIPFTDNLEEDGLFKAPKKLREKYQDIFNEFGNDQIIVHCGSGVTACHSLLAMSYAGFNIPKLYPGSWSEWSRNHKPIEKL</sequence>
<dbReference type="CDD" id="cd01449">
    <property type="entry name" value="TST_Repeat_2"/>
    <property type="match status" value="1"/>
</dbReference>
<dbReference type="PROSITE" id="PS50206">
    <property type="entry name" value="RHODANESE_3"/>
    <property type="match status" value="2"/>
</dbReference>
<dbReference type="Proteomes" id="UP000284120">
    <property type="component" value="Unassembled WGS sequence"/>
</dbReference>
<feature type="domain" description="Rhodanese" evidence="3">
    <location>
        <begin position="166"/>
        <end position="279"/>
    </location>
</feature>
<name>A0A3S3R5X6_9SPHI</name>
<comment type="caution">
    <text evidence="4">The sequence shown here is derived from an EMBL/GenBank/DDBJ whole genome shotgun (WGS) entry which is preliminary data.</text>
</comment>
<evidence type="ECO:0000256" key="1">
    <source>
        <dbReference type="ARBA" id="ARBA00022679"/>
    </source>
</evidence>
<organism evidence="4 5">
    <name type="scientific">Pedobacter chitinilyticus</name>
    <dbReference type="NCBI Taxonomy" id="2233776"/>
    <lineage>
        <taxon>Bacteria</taxon>
        <taxon>Pseudomonadati</taxon>
        <taxon>Bacteroidota</taxon>
        <taxon>Sphingobacteriia</taxon>
        <taxon>Sphingobacteriales</taxon>
        <taxon>Sphingobacteriaceae</taxon>
        <taxon>Pedobacter</taxon>
    </lineage>
</organism>
<reference evidence="4 5" key="1">
    <citation type="submission" date="2018-06" db="EMBL/GenBank/DDBJ databases">
        <title>Pedobacter endophyticus sp. nov., an endophytic bacterium isolated from a leaf of Triticum aestivum.</title>
        <authorList>
            <person name="Zhang L."/>
        </authorList>
    </citation>
    <scope>NUCLEOTIDE SEQUENCE [LARGE SCALE GENOMIC DNA]</scope>
    <source>
        <strain evidence="4 5">CM134L-2</strain>
    </source>
</reference>
<proteinExistence type="predicted"/>
<evidence type="ECO:0000259" key="3">
    <source>
        <dbReference type="PROSITE" id="PS50206"/>
    </source>
</evidence>
<dbReference type="SUPFAM" id="SSF52821">
    <property type="entry name" value="Rhodanese/Cell cycle control phosphatase"/>
    <property type="match status" value="2"/>
</dbReference>
<evidence type="ECO:0000313" key="5">
    <source>
        <dbReference type="Proteomes" id="UP000284120"/>
    </source>
</evidence>
<protein>
    <submittedName>
        <fullName evidence="4">Sulfurtransferase</fullName>
    </submittedName>
</protein>
<dbReference type="OrthoDB" id="9770030at2"/>
<keyword evidence="5" id="KW-1185">Reference proteome</keyword>
<dbReference type="AlphaFoldDB" id="A0A3S3R5X6"/>
<dbReference type="PANTHER" id="PTHR11364:SF27">
    <property type="entry name" value="SULFURTRANSFERASE"/>
    <property type="match status" value="1"/>
</dbReference>
<keyword evidence="2" id="KW-0677">Repeat</keyword>